<name>A0A9P6MK43_9FUNG</name>
<comment type="caution">
    <text evidence="1">The sequence shown here is derived from an EMBL/GenBank/DDBJ whole genome shotgun (WGS) entry which is preliminary data.</text>
</comment>
<dbReference type="OrthoDB" id="2448651at2759"/>
<proteinExistence type="predicted"/>
<dbReference type="EMBL" id="JAAAHW010000251">
    <property type="protein sequence ID" value="KAG0004612.1"/>
    <property type="molecule type" value="Genomic_DNA"/>
</dbReference>
<dbReference type="Proteomes" id="UP000749646">
    <property type="component" value="Unassembled WGS sequence"/>
</dbReference>
<reference evidence="1" key="1">
    <citation type="journal article" date="2020" name="Fungal Divers.">
        <title>Resolving the Mortierellaceae phylogeny through synthesis of multi-gene phylogenetics and phylogenomics.</title>
        <authorList>
            <person name="Vandepol N."/>
            <person name="Liber J."/>
            <person name="Desiro A."/>
            <person name="Na H."/>
            <person name="Kennedy M."/>
            <person name="Barry K."/>
            <person name="Grigoriev I.V."/>
            <person name="Miller A.N."/>
            <person name="O'Donnell K."/>
            <person name="Stajich J.E."/>
            <person name="Bonito G."/>
        </authorList>
    </citation>
    <scope>NUCLEOTIDE SEQUENCE</scope>
    <source>
        <strain evidence="1">MES-2147</strain>
    </source>
</reference>
<dbReference type="AlphaFoldDB" id="A0A9P6MK43"/>
<organism evidence="1 2">
    <name type="scientific">Modicella reniformis</name>
    <dbReference type="NCBI Taxonomy" id="1440133"/>
    <lineage>
        <taxon>Eukaryota</taxon>
        <taxon>Fungi</taxon>
        <taxon>Fungi incertae sedis</taxon>
        <taxon>Mucoromycota</taxon>
        <taxon>Mortierellomycotina</taxon>
        <taxon>Mortierellomycetes</taxon>
        <taxon>Mortierellales</taxon>
        <taxon>Mortierellaceae</taxon>
        <taxon>Modicella</taxon>
    </lineage>
</organism>
<feature type="non-terminal residue" evidence="1">
    <location>
        <position position="79"/>
    </location>
</feature>
<keyword evidence="2" id="KW-1185">Reference proteome</keyword>
<gene>
    <name evidence="1" type="ORF">BGZ65_000031</name>
</gene>
<accession>A0A9P6MK43</accession>
<sequence>MLALQTTPLHLRDQEKQERRFDQSLFFNHSRQHLLYIPPIQNHTSQDDLMDTPIQKIEARIAQMTMEDCEKEKIVLLLT</sequence>
<evidence type="ECO:0000313" key="2">
    <source>
        <dbReference type="Proteomes" id="UP000749646"/>
    </source>
</evidence>
<protein>
    <submittedName>
        <fullName evidence="1">Uncharacterized protein</fullName>
    </submittedName>
</protein>
<evidence type="ECO:0000313" key="1">
    <source>
        <dbReference type="EMBL" id="KAG0004612.1"/>
    </source>
</evidence>